<dbReference type="PANTHER" id="PTHR47506:SF1">
    <property type="entry name" value="HTH-TYPE TRANSCRIPTIONAL REGULATOR YJDC"/>
    <property type="match status" value="1"/>
</dbReference>
<dbReference type="AlphaFoldDB" id="A0A0F9HGN9"/>
<comment type="caution">
    <text evidence="5">The sequence shown here is derived from an EMBL/GenBank/DDBJ whole genome shotgun (WGS) entry which is preliminary data.</text>
</comment>
<keyword evidence="1" id="KW-0805">Transcription regulation</keyword>
<dbReference type="Gene3D" id="1.10.357.10">
    <property type="entry name" value="Tetracycline Repressor, domain 2"/>
    <property type="match status" value="1"/>
</dbReference>
<dbReference type="PANTHER" id="PTHR47506">
    <property type="entry name" value="TRANSCRIPTIONAL REGULATORY PROTEIN"/>
    <property type="match status" value="1"/>
</dbReference>
<dbReference type="PROSITE" id="PS50977">
    <property type="entry name" value="HTH_TETR_2"/>
    <property type="match status" value="1"/>
</dbReference>
<keyword evidence="3" id="KW-0804">Transcription</keyword>
<dbReference type="Pfam" id="PF00440">
    <property type="entry name" value="TetR_N"/>
    <property type="match status" value="1"/>
</dbReference>
<proteinExistence type="predicted"/>
<name>A0A0F9HGN9_9ZZZZ</name>
<evidence type="ECO:0000256" key="3">
    <source>
        <dbReference type="ARBA" id="ARBA00023163"/>
    </source>
</evidence>
<protein>
    <recommendedName>
        <fullName evidence="4">HTH tetR-type domain-containing protein</fullName>
    </recommendedName>
</protein>
<keyword evidence="2" id="KW-0238">DNA-binding</keyword>
<dbReference type="EMBL" id="LAZR01015173">
    <property type="protein sequence ID" value="KKM14322.1"/>
    <property type="molecule type" value="Genomic_DNA"/>
</dbReference>
<dbReference type="InterPro" id="IPR001647">
    <property type="entry name" value="HTH_TetR"/>
</dbReference>
<organism evidence="5">
    <name type="scientific">marine sediment metagenome</name>
    <dbReference type="NCBI Taxonomy" id="412755"/>
    <lineage>
        <taxon>unclassified sequences</taxon>
        <taxon>metagenomes</taxon>
        <taxon>ecological metagenomes</taxon>
    </lineage>
</organism>
<evidence type="ECO:0000313" key="5">
    <source>
        <dbReference type="EMBL" id="KKM14322.1"/>
    </source>
</evidence>
<dbReference type="InterPro" id="IPR009057">
    <property type="entry name" value="Homeodomain-like_sf"/>
</dbReference>
<feature type="domain" description="HTH tetR-type" evidence="4">
    <location>
        <begin position="1"/>
        <end position="58"/>
    </location>
</feature>
<evidence type="ECO:0000256" key="1">
    <source>
        <dbReference type="ARBA" id="ARBA00023015"/>
    </source>
</evidence>
<evidence type="ECO:0000259" key="4">
    <source>
        <dbReference type="PROSITE" id="PS50977"/>
    </source>
</evidence>
<gene>
    <name evidence="5" type="ORF">LCGC14_1707320</name>
</gene>
<dbReference type="GO" id="GO:0003677">
    <property type="term" value="F:DNA binding"/>
    <property type="evidence" value="ECO:0007669"/>
    <property type="project" value="UniProtKB-KW"/>
</dbReference>
<dbReference type="SUPFAM" id="SSF46689">
    <property type="entry name" value="Homeodomain-like"/>
    <property type="match status" value="1"/>
</dbReference>
<evidence type="ECO:0000256" key="2">
    <source>
        <dbReference type="ARBA" id="ARBA00023125"/>
    </source>
</evidence>
<accession>A0A0F9HGN9</accession>
<reference evidence="5" key="1">
    <citation type="journal article" date="2015" name="Nature">
        <title>Complex archaea that bridge the gap between prokaryotes and eukaryotes.</title>
        <authorList>
            <person name="Spang A."/>
            <person name="Saw J.H."/>
            <person name="Jorgensen S.L."/>
            <person name="Zaremba-Niedzwiedzka K."/>
            <person name="Martijn J."/>
            <person name="Lind A.E."/>
            <person name="van Eijk R."/>
            <person name="Schleper C."/>
            <person name="Guy L."/>
            <person name="Ettema T.J."/>
        </authorList>
    </citation>
    <scope>NUCLEOTIDE SEQUENCE</scope>
</reference>
<sequence>MSKISEGLERAFASRGFAEPSVEDLRDAAGVSLRTLYKYTPSRAEMVLAALENRHQRYLTRVFDTLPIEPDQALDAILSRIGMWMETETSHGCLFHAAVAADPGSQPLRALLERHKAEVASRAAAATGLGGSDTALLLIIEGLTQTWPLRGEAAVEAAKHLGHALRSNRAFSSELPHDFSENLKGNECGQG</sequence>